<keyword evidence="3" id="KW-1185">Reference proteome</keyword>
<protein>
    <submittedName>
        <fullName evidence="2">Ketosteroid isomerase-related protein</fullName>
    </submittedName>
</protein>
<dbReference type="OrthoDB" id="1163083at2"/>
<name>A0A2U3P6R2_9MYCO</name>
<dbReference type="AlphaFoldDB" id="A0A2U3P6R2"/>
<evidence type="ECO:0000313" key="3">
    <source>
        <dbReference type="Proteomes" id="UP000240424"/>
    </source>
</evidence>
<dbReference type="Gene3D" id="3.10.450.50">
    <property type="match status" value="1"/>
</dbReference>
<feature type="domain" description="SnoaL-like" evidence="1">
    <location>
        <begin position="5"/>
        <end position="99"/>
    </location>
</feature>
<evidence type="ECO:0000259" key="1">
    <source>
        <dbReference type="Pfam" id="PF12680"/>
    </source>
</evidence>
<dbReference type="Pfam" id="PF12680">
    <property type="entry name" value="SnoaL_2"/>
    <property type="match status" value="1"/>
</dbReference>
<reference evidence="2 3" key="1">
    <citation type="submission" date="2017-01" db="EMBL/GenBank/DDBJ databases">
        <authorList>
            <consortium name="Urmite Genomes"/>
        </authorList>
    </citation>
    <scope>NUCLEOTIDE SEQUENCE [LARGE SCALE GENOMIC DNA]</scope>
    <source>
        <strain evidence="2 3">AB215</strain>
    </source>
</reference>
<accession>A0A2U3P6R2</accession>
<dbReference type="RefSeq" id="WP_077078514.1">
    <property type="nucleotide sequence ID" value="NZ_FUEZ01000003.1"/>
</dbReference>
<evidence type="ECO:0000313" key="2">
    <source>
        <dbReference type="EMBL" id="SPM39420.1"/>
    </source>
</evidence>
<keyword evidence="2" id="KW-0413">Isomerase</keyword>
<gene>
    <name evidence="2" type="ORF">MNAB215_1603</name>
</gene>
<dbReference type="SUPFAM" id="SSF54427">
    <property type="entry name" value="NTF2-like"/>
    <property type="match status" value="1"/>
</dbReference>
<dbReference type="EMBL" id="FUEZ01000003">
    <property type="protein sequence ID" value="SPM39420.1"/>
    <property type="molecule type" value="Genomic_DNA"/>
</dbReference>
<dbReference type="InterPro" id="IPR032710">
    <property type="entry name" value="NTF2-like_dom_sf"/>
</dbReference>
<dbReference type="InterPro" id="IPR037401">
    <property type="entry name" value="SnoaL-like"/>
</dbReference>
<dbReference type="Proteomes" id="UP000240424">
    <property type="component" value="Unassembled WGS sequence"/>
</dbReference>
<organism evidence="2 3">
    <name type="scientific">Mycobacterium numidiamassiliense</name>
    <dbReference type="NCBI Taxonomy" id="1841861"/>
    <lineage>
        <taxon>Bacteria</taxon>
        <taxon>Bacillati</taxon>
        <taxon>Actinomycetota</taxon>
        <taxon>Actinomycetes</taxon>
        <taxon>Mycobacteriales</taxon>
        <taxon>Mycobacteriaceae</taxon>
        <taxon>Mycobacterium</taxon>
    </lineage>
</organism>
<dbReference type="GO" id="GO:0016853">
    <property type="term" value="F:isomerase activity"/>
    <property type="evidence" value="ECO:0007669"/>
    <property type="project" value="UniProtKB-KW"/>
</dbReference>
<sequence length="141" mass="15324">MHPFRKAVEERDEAAIQALLADSVVFTSPVAFKPYVGKAITAAILRGVLRTFEDFRYVREIDGSDGRDHALVFETGIVGAPGVKITGCDFLHFDDDGLIDDFMVMVRPLSGATALSEAMGAQFERIQQEAVELAGKFATAT</sequence>
<dbReference type="STRING" id="1841861.GCA_900157365_05805"/>
<proteinExistence type="predicted"/>